<dbReference type="InterPro" id="IPR032758">
    <property type="entry name" value="MqsA/HigA-2"/>
</dbReference>
<protein>
    <submittedName>
        <fullName evidence="2">Helix-turn-helix domain-containing protein</fullName>
    </submittedName>
</protein>
<feature type="domain" description="HTH cro/C1-type" evidence="1">
    <location>
        <begin position="82"/>
        <end position="114"/>
    </location>
</feature>
<evidence type="ECO:0000313" key="3">
    <source>
        <dbReference type="Proteomes" id="UP000315439"/>
    </source>
</evidence>
<reference evidence="2 3" key="1">
    <citation type="submission" date="2019-07" db="EMBL/GenBank/DDBJ databases">
        <title>Draft genome for Aliikangiella sp. M105.</title>
        <authorList>
            <person name="Wang G."/>
        </authorList>
    </citation>
    <scope>NUCLEOTIDE SEQUENCE [LARGE SCALE GENOMIC DNA]</scope>
    <source>
        <strain evidence="2 3">M105</strain>
    </source>
</reference>
<dbReference type="InterPro" id="IPR001387">
    <property type="entry name" value="Cro/C1-type_HTH"/>
</dbReference>
<dbReference type="EMBL" id="VIKS01000004">
    <property type="protein sequence ID" value="TQV88352.1"/>
    <property type="molecule type" value="Genomic_DNA"/>
</dbReference>
<dbReference type="Proteomes" id="UP000315439">
    <property type="component" value="Unassembled WGS sequence"/>
</dbReference>
<dbReference type="RefSeq" id="WP_142892860.1">
    <property type="nucleotide sequence ID" value="NZ_ML660162.1"/>
</dbReference>
<organism evidence="2 3">
    <name type="scientific">Aliikangiella coralliicola</name>
    <dbReference type="NCBI Taxonomy" id="2592383"/>
    <lineage>
        <taxon>Bacteria</taxon>
        <taxon>Pseudomonadati</taxon>
        <taxon>Pseudomonadota</taxon>
        <taxon>Gammaproteobacteria</taxon>
        <taxon>Oceanospirillales</taxon>
        <taxon>Pleioneaceae</taxon>
        <taxon>Aliikangiella</taxon>
    </lineage>
</organism>
<name>A0A545UFV1_9GAMM</name>
<evidence type="ECO:0000259" key="1">
    <source>
        <dbReference type="PROSITE" id="PS50943"/>
    </source>
</evidence>
<dbReference type="OrthoDB" id="7349669at2"/>
<dbReference type="InterPro" id="IPR022452">
    <property type="entry name" value="MqsA"/>
</dbReference>
<dbReference type="CDD" id="cd00093">
    <property type="entry name" value="HTH_XRE"/>
    <property type="match status" value="1"/>
</dbReference>
<gene>
    <name evidence="2" type="ORF">FLL46_07450</name>
</gene>
<comment type="caution">
    <text evidence="2">The sequence shown here is derived from an EMBL/GenBank/DDBJ whole genome shotgun (WGS) entry which is preliminary data.</text>
</comment>
<dbReference type="SMART" id="SM00530">
    <property type="entry name" value="HTH_XRE"/>
    <property type="match status" value="1"/>
</dbReference>
<keyword evidence="3" id="KW-1185">Reference proteome</keyword>
<dbReference type="SUPFAM" id="SSF47413">
    <property type="entry name" value="lambda repressor-like DNA-binding domains"/>
    <property type="match status" value="1"/>
</dbReference>
<sequence length="173" mass="19556">MPNKIDGTVKPNCECCGSKNITLEFVDSKMEYNDSKKIILLPVKLPVFSCPDCGFEYTAQEAEQIKHNAICNHLGILNPHEITQLRESHGLSKRRFATLTGLGYASISRWESGQLLQSKANDKFLRLLSDHQTITRLQLITEGQADNSEVVEPTFLHVNLSEPLMRQANRFQL</sequence>
<dbReference type="GO" id="GO:0003677">
    <property type="term" value="F:DNA binding"/>
    <property type="evidence" value="ECO:0007669"/>
    <property type="project" value="InterPro"/>
</dbReference>
<dbReference type="AlphaFoldDB" id="A0A545UFV1"/>
<dbReference type="InterPro" id="IPR010982">
    <property type="entry name" value="Lambda_DNA-bd_dom_sf"/>
</dbReference>
<evidence type="ECO:0000313" key="2">
    <source>
        <dbReference type="EMBL" id="TQV88352.1"/>
    </source>
</evidence>
<dbReference type="PROSITE" id="PS50943">
    <property type="entry name" value="HTH_CROC1"/>
    <property type="match status" value="1"/>
</dbReference>
<dbReference type="NCBIfam" id="TIGR03830">
    <property type="entry name" value="CxxCG_CxxCG_HTH"/>
    <property type="match status" value="1"/>
</dbReference>
<dbReference type="Pfam" id="PF15731">
    <property type="entry name" value="MqsA_antitoxin"/>
    <property type="match status" value="1"/>
</dbReference>
<proteinExistence type="predicted"/>
<dbReference type="Gene3D" id="1.10.260.40">
    <property type="entry name" value="lambda repressor-like DNA-binding domains"/>
    <property type="match status" value="1"/>
</dbReference>
<accession>A0A545UFV1</accession>